<evidence type="ECO:0008006" key="3">
    <source>
        <dbReference type="Google" id="ProtNLM"/>
    </source>
</evidence>
<dbReference type="PANTHER" id="PTHR35317:SF23">
    <property type="entry name" value="OS04G0629600 PROTEIN"/>
    <property type="match status" value="1"/>
</dbReference>
<dbReference type="Proteomes" id="UP001341281">
    <property type="component" value="Chromosome 07"/>
</dbReference>
<protein>
    <recommendedName>
        <fullName evidence="3">Gag-pol polyprotein</fullName>
    </recommendedName>
</protein>
<dbReference type="Pfam" id="PF14223">
    <property type="entry name" value="Retrotran_gag_2"/>
    <property type="match status" value="1"/>
</dbReference>
<name>A0AAQ3U277_PASNO</name>
<organism evidence="1 2">
    <name type="scientific">Paspalum notatum var. saurae</name>
    <dbReference type="NCBI Taxonomy" id="547442"/>
    <lineage>
        <taxon>Eukaryota</taxon>
        <taxon>Viridiplantae</taxon>
        <taxon>Streptophyta</taxon>
        <taxon>Embryophyta</taxon>
        <taxon>Tracheophyta</taxon>
        <taxon>Spermatophyta</taxon>
        <taxon>Magnoliopsida</taxon>
        <taxon>Liliopsida</taxon>
        <taxon>Poales</taxon>
        <taxon>Poaceae</taxon>
        <taxon>PACMAD clade</taxon>
        <taxon>Panicoideae</taxon>
        <taxon>Andropogonodae</taxon>
        <taxon>Paspaleae</taxon>
        <taxon>Paspalinae</taxon>
        <taxon>Paspalum</taxon>
    </lineage>
</organism>
<sequence>MEPTETMTPSGIAERIKGITQLTGTNFHEWREEIRLVLGVMDLDHALREDAPTAPVAGDNAPVTAEATRQYEMEKQRWERSNRLSLMIMQNSISIGIRGAILDSKDDVPFNAKQYLASVEEQFKSSSKAQTSALIMRMATVKYNGAGSVRAHIMMIVDIAAKLKGMEIEISEGYLVHFIMTSLPPQYNAFKINYNSFKEK</sequence>
<accession>A0AAQ3U277</accession>
<evidence type="ECO:0000313" key="1">
    <source>
        <dbReference type="EMBL" id="WVZ83644.1"/>
    </source>
</evidence>
<evidence type="ECO:0000313" key="2">
    <source>
        <dbReference type="Proteomes" id="UP001341281"/>
    </source>
</evidence>
<reference evidence="1 2" key="1">
    <citation type="submission" date="2024-02" db="EMBL/GenBank/DDBJ databases">
        <title>High-quality chromosome-scale genome assembly of Pensacola bahiagrass (Paspalum notatum Flugge var. saurae).</title>
        <authorList>
            <person name="Vega J.M."/>
            <person name="Podio M."/>
            <person name="Orjuela J."/>
            <person name="Siena L.A."/>
            <person name="Pessino S.C."/>
            <person name="Combes M.C."/>
            <person name="Mariac C."/>
            <person name="Albertini E."/>
            <person name="Pupilli F."/>
            <person name="Ortiz J.P.A."/>
            <person name="Leblanc O."/>
        </authorList>
    </citation>
    <scope>NUCLEOTIDE SEQUENCE [LARGE SCALE GENOMIC DNA]</scope>
    <source>
        <strain evidence="1">R1</strain>
        <tissue evidence="1">Leaf</tissue>
    </source>
</reference>
<dbReference type="EMBL" id="CP144751">
    <property type="protein sequence ID" value="WVZ83644.1"/>
    <property type="molecule type" value="Genomic_DNA"/>
</dbReference>
<proteinExistence type="predicted"/>
<keyword evidence="2" id="KW-1185">Reference proteome</keyword>
<dbReference type="PANTHER" id="PTHR35317">
    <property type="entry name" value="OS04G0629600 PROTEIN"/>
    <property type="match status" value="1"/>
</dbReference>
<dbReference type="AlphaFoldDB" id="A0AAQ3U277"/>
<gene>
    <name evidence="1" type="ORF">U9M48_030772</name>
</gene>